<comment type="caution">
    <text evidence="3">The sequence shown here is derived from an EMBL/GenBank/DDBJ whole genome shotgun (WGS) entry which is preliminary data.</text>
</comment>
<dbReference type="HAMAP" id="MF_01966">
    <property type="entry name" value="NADHX_epimerase"/>
    <property type="match status" value="1"/>
</dbReference>
<comment type="catalytic activity">
    <reaction evidence="1">
        <text>(6R)-NADHX = (6S)-NADHX</text>
        <dbReference type="Rhea" id="RHEA:32215"/>
        <dbReference type="ChEBI" id="CHEBI:64074"/>
        <dbReference type="ChEBI" id="CHEBI:64075"/>
        <dbReference type="EC" id="5.1.99.6"/>
    </reaction>
</comment>
<feature type="binding site" evidence="1">
    <location>
        <position position="156"/>
    </location>
    <ligand>
        <name>K(+)</name>
        <dbReference type="ChEBI" id="CHEBI:29103"/>
    </ligand>
</feature>
<dbReference type="Proteomes" id="UP001157125">
    <property type="component" value="Unassembled WGS sequence"/>
</dbReference>
<reference evidence="4" key="1">
    <citation type="journal article" date="2019" name="Int. J. Syst. Evol. Microbiol.">
        <title>The Global Catalogue of Microorganisms (GCM) 10K type strain sequencing project: providing services to taxonomists for standard genome sequencing and annotation.</title>
        <authorList>
            <consortium name="The Broad Institute Genomics Platform"/>
            <consortium name="The Broad Institute Genome Sequencing Center for Infectious Disease"/>
            <person name="Wu L."/>
            <person name="Ma J."/>
        </authorList>
    </citation>
    <scope>NUCLEOTIDE SEQUENCE [LARGE SCALE GENOMIC DNA]</scope>
    <source>
        <strain evidence="4">NBRC 112299</strain>
    </source>
</reference>
<comment type="cofactor">
    <cofactor evidence="1">
        <name>K(+)</name>
        <dbReference type="ChEBI" id="CHEBI:29103"/>
    </cofactor>
    <text evidence="1">Binds 1 potassium ion per subunit.</text>
</comment>
<evidence type="ECO:0000256" key="1">
    <source>
        <dbReference type="HAMAP-Rule" id="MF_01966"/>
    </source>
</evidence>
<comment type="caution">
    <text evidence="1">Lacks conserved residue(s) required for the propagation of feature annotation.</text>
</comment>
<comment type="function">
    <text evidence="1">Catalyzes the epimerization of the S- and R-forms of NAD(P)HX, a damaged form of NAD(P)H that is a result of enzymatic or heat-dependent hydration. This is a prerequisite for the S-specific NAD(P)H-hydrate dehydratase to allow the repair of both epimers of NAD(P)HX.</text>
</comment>
<dbReference type="InterPro" id="IPR004443">
    <property type="entry name" value="YjeF_N_dom"/>
</dbReference>
<comment type="catalytic activity">
    <reaction evidence="1">
        <text>(6R)-NADPHX = (6S)-NADPHX</text>
        <dbReference type="Rhea" id="RHEA:32227"/>
        <dbReference type="ChEBI" id="CHEBI:64076"/>
        <dbReference type="ChEBI" id="CHEBI:64077"/>
        <dbReference type="EC" id="5.1.99.6"/>
    </reaction>
</comment>
<feature type="binding site" evidence="1">
    <location>
        <position position="188"/>
    </location>
    <ligand>
        <name>(6S)-NADPHX</name>
        <dbReference type="ChEBI" id="CHEBI:64076"/>
    </ligand>
</feature>
<keyword evidence="1" id="KW-0520">NAD</keyword>
<keyword evidence="1" id="KW-0630">Potassium</keyword>
<proteinExistence type="inferred from homology"/>
<dbReference type="InterPro" id="IPR036652">
    <property type="entry name" value="YjeF_N_dom_sf"/>
</dbReference>
<dbReference type="Gene3D" id="3.40.50.10260">
    <property type="entry name" value="YjeF N-terminal domain"/>
    <property type="match status" value="1"/>
</dbReference>
<feature type="binding site" evidence="1">
    <location>
        <position position="191"/>
    </location>
    <ligand>
        <name>K(+)</name>
        <dbReference type="ChEBI" id="CHEBI:29103"/>
    </ligand>
</feature>
<protein>
    <recommendedName>
        <fullName evidence="1">NAD(P)H-hydrate epimerase</fullName>
        <ecNumber evidence="1">5.1.99.6</ecNumber>
    </recommendedName>
    <alternativeName>
        <fullName evidence="1">NAD(P)HX epimerase</fullName>
    </alternativeName>
</protein>
<evidence type="ECO:0000259" key="2">
    <source>
        <dbReference type="PROSITE" id="PS51385"/>
    </source>
</evidence>
<dbReference type="SUPFAM" id="SSF64153">
    <property type="entry name" value="YjeF N-terminal domain-like"/>
    <property type="match status" value="1"/>
</dbReference>
<keyword evidence="4" id="KW-1185">Reference proteome</keyword>
<sequence length="242" mass="24110">MSPGVTPSCLTRDRNASLATRRYANLDDMPVPTMTVQQIRDAEALAMQAVPEAELMARAADAVAAECEMILAQDPGRLLGARVAVLVGSGHNGGDALLAAARLRHRGADVTALLVAGGVHMASLSEARAAGVAVADAVADPGAATDAVAAAHLVIDGIVGIGSAPGLRPPADALVAAIDSETPVVSVDIPSGLDADSGAADALHVRATATVTFTAPKACLAEEPARASAGRVIVADVGIVRA</sequence>
<dbReference type="PROSITE" id="PS51385">
    <property type="entry name" value="YJEF_N"/>
    <property type="match status" value="1"/>
</dbReference>
<feature type="binding site" evidence="1">
    <location>
        <position position="92"/>
    </location>
    <ligand>
        <name>K(+)</name>
        <dbReference type="ChEBI" id="CHEBI:29103"/>
    </ligand>
</feature>
<keyword evidence="1" id="KW-0521">NADP</keyword>
<gene>
    <name evidence="1" type="primary">nnrE</name>
    <name evidence="3" type="ORF">GCM10025876_03340</name>
</gene>
<name>A0ABQ6I8R0_9MICO</name>
<feature type="binding site" evidence="1">
    <location>
        <begin position="160"/>
        <end position="166"/>
    </location>
    <ligand>
        <name>(6S)-NADPHX</name>
        <dbReference type="ChEBI" id="CHEBI:64076"/>
    </ligand>
</feature>
<evidence type="ECO:0000313" key="4">
    <source>
        <dbReference type="Proteomes" id="UP001157125"/>
    </source>
</evidence>
<dbReference type="EMBL" id="BSUN01000001">
    <property type="protein sequence ID" value="GMA34130.1"/>
    <property type="molecule type" value="Genomic_DNA"/>
</dbReference>
<dbReference type="Pfam" id="PF03853">
    <property type="entry name" value="YjeF_N"/>
    <property type="match status" value="1"/>
</dbReference>
<comment type="similarity">
    <text evidence="1">Belongs to the NnrE/AIBP family.</text>
</comment>
<dbReference type="EC" id="5.1.99.6" evidence="1"/>
<feature type="domain" description="YjeF N-terminal" evidence="2">
    <location>
        <begin position="39"/>
        <end position="242"/>
    </location>
</feature>
<feature type="binding site" evidence="1">
    <location>
        <begin position="91"/>
        <end position="95"/>
    </location>
    <ligand>
        <name>(6S)-NADPHX</name>
        <dbReference type="ChEBI" id="CHEBI:64076"/>
    </ligand>
</feature>
<dbReference type="NCBIfam" id="TIGR00197">
    <property type="entry name" value="yjeF_nterm"/>
    <property type="match status" value="1"/>
</dbReference>
<accession>A0ABQ6I8R0</accession>
<keyword evidence="1" id="KW-0479">Metal-binding</keyword>
<evidence type="ECO:0000313" key="3">
    <source>
        <dbReference type="EMBL" id="GMA34130.1"/>
    </source>
</evidence>
<keyword evidence="1" id="KW-0413">Isomerase</keyword>
<organism evidence="3 4">
    <name type="scientific">Demequina litorisediminis</name>
    <dbReference type="NCBI Taxonomy" id="1849022"/>
    <lineage>
        <taxon>Bacteria</taxon>
        <taxon>Bacillati</taxon>
        <taxon>Actinomycetota</taxon>
        <taxon>Actinomycetes</taxon>
        <taxon>Micrococcales</taxon>
        <taxon>Demequinaceae</taxon>
        <taxon>Demequina</taxon>
    </lineage>
</organism>
<keyword evidence="1" id="KW-0547">Nucleotide-binding</keyword>